<dbReference type="eggNOG" id="COG1073">
    <property type="taxonomic scope" value="Bacteria"/>
</dbReference>
<dbReference type="RefSeq" id="WP_005940322.1">
    <property type="nucleotide sequence ID" value="NZ_GL538291.1"/>
</dbReference>
<accession>E2ZH99</accession>
<evidence type="ECO:0000313" key="3">
    <source>
        <dbReference type="Proteomes" id="UP000006028"/>
    </source>
</evidence>
<proteinExistence type="predicted"/>
<dbReference type="InterPro" id="IPR000073">
    <property type="entry name" value="AB_hydrolase_1"/>
</dbReference>
<dbReference type="BioCyc" id="FCF748224-HMP:GTSS-857-MONOMER"/>
<dbReference type="OrthoDB" id="358525at2"/>
<gene>
    <name evidence="2" type="ORF">HMPREF9436_01037</name>
</gene>
<dbReference type="Proteomes" id="UP000006028">
    <property type="component" value="Unassembled WGS sequence"/>
</dbReference>
<name>E2ZH99_9FIRM</name>
<dbReference type="STRING" id="748224.HMPREF9436_01037"/>
<dbReference type="EMBL" id="AECU01000084">
    <property type="protein sequence ID" value="EFQ07482.1"/>
    <property type="molecule type" value="Genomic_DNA"/>
</dbReference>
<comment type="caution">
    <text evidence="2">The sequence shown here is derived from an EMBL/GenBank/DDBJ whole genome shotgun (WGS) entry which is preliminary data.</text>
</comment>
<evidence type="ECO:0000313" key="2">
    <source>
        <dbReference type="EMBL" id="EFQ07482.1"/>
    </source>
</evidence>
<dbReference type="InterPro" id="IPR029058">
    <property type="entry name" value="AB_hydrolase_fold"/>
</dbReference>
<feature type="domain" description="AB hydrolase-1" evidence="1">
    <location>
        <begin position="42"/>
        <end position="214"/>
    </location>
</feature>
<dbReference type="AlphaFoldDB" id="E2ZH99"/>
<sequence length="230" mass="26019">MKKQTMTLAGIPAILYGSRSRNVYLYLHGKNGCKEEAERFAATACEAGWQVLAIDLPEHGARKNSPERLLPWVAVPEIEAVYARMKPVWAHIRLYGVSIGAWLAMQALQGDAPEQALLVSPVVDMEALITNMMQYAHVTEEQLQRAGEIPTDLGETLSWPYLCWVREHPLHWHGRTQVLYGDGDAMTSRTMIERFRQESGAHLTIMEGGEHWFHTPVQMAVLQTWEEANL</sequence>
<organism evidence="2 3">
    <name type="scientific">Faecalibacterium cf. prausnitzii KLE1255</name>
    <dbReference type="NCBI Taxonomy" id="748224"/>
    <lineage>
        <taxon>Bacteria</taxon>
        <taxon>Bacillati</taxon>
        <taxon>Bacillota</taxon>
        <taxon>Clostridia</taxon>
        <taxon>Eubacteriales</taxon>
        <taxon>Oscillospiraceae</taxon>
        <taxon>Faecalibacterium</taxon>
    </lineage>
</organism>
<dbReference type="SUPFAM" id="SSF53474">
    <property type="entry name" value="alpha/beta-Hydrolases"/>
    <property type="match status" value="1"/>
</dbReference>
<dbReference type="Pfam" id="PF12697">
    <property type="entry name" value="Abhydrolase_6"/>
    <property type="match status" value="1"/>
</dbReference>
<dbReference type="Gene3D" id="3.40.50.1820">
    <property type="entry name" value="alpha/beta hydrolase"/>
    <property type="match status" value="1"/>
</dbReference>
<reference evidence="2 3" key="1">
    <citation type="submission" date="2010-08" db="EMBL/GenBank/DDBJ databases">
        <authorList>
            <person name="Weinstock G."/>
            <person name="Sodergren E."/>
            <person name="Clifton S."/>
            <person name="Fulton L."/>
            <person name="Fulton B."/>
            <person name="Courtney L."/>
            <person name="Fronick C."/>
            <person name="Harrison M."/>
            <person name="Strong C."/>
            <person name="Farmer C."/>
            <person name="Delahaunty K."/>
            <person name="Markovic C."/>
            <person name="Hall O."/>
            <person name="Minx P."/>
            <person name="Tomlinson C."/>
            <person name="Mitreva M."/>
            <person name="Hou S."/>
            <person name="Chen J."/>
            <person name="Wollam A."/>
            <person name="Pepin K.H."/>
            <person name="Johnson M."/>
            <person name="Bhonagiri V."/>
            <person name="Zhang X."/>
            <person name="Suruliraj S."/>
            <person name="Warren W."/>
            <person name="Chinwalla A."/>
            <person name="Mardis E.R."/>
            <person name="Wilson R.K."/>
        </authorList>
    </citation>
    <scope>NUCLEOTIDE SEQUENCE [LARGE SCALE GENOMIC DNA]</scope>
    <source>
        <strain evidence="2 3">KLE1255</strain>
    </source>
</reference>
<evidence type="ECO:0000259" key="1">
    <source>
        <dbReference type="Pfam" id="PF12697"/>
    </source>
</evidence>
<protein>
    <recommendedName>
        <fullName evidence="1">AB hydrolase-1 domain-containing protein</fullName>
    </recommendedName>
</protein>
<dbReference type="HOGENOM" id="CLU_105772_0_0_9"/>